<feature type="transmembrane region" description="Helical" evidence="1">
    <location>
        <begin position="50"/>
        <end position="71"/>
    </location>
</feature>
<keyword evidence="3" id="KW-1185">Reference proteome</keyword>
<feature type="transmembrane region" description="Helical" evidence="1">
    <location>
        <begin position="148"/>
        <end position="173"/>
    </location>
</feature>
<feature type="transmembrane region" description="Helical" evidence="1">
    <location>
        <begin position="106"/>
        <end position="127"/>
    </location>
</feature>
<protein>
    <submittedName>
        <fullName evidence="2">VUT family protein</fullName>
    </submittedName>
</protein>
<keyword evidence="1" id="KW-0812">Transmembrane</keyword>
<keyword evidence="1" id="KW-0472">Membrane</keyword>
<dbReference type="AlphaFoldDB" id="A0A433JHZ8"/>
<organism evidence="2 3">
    <name type="scientific">Legionella septentrionalis</name>
    <dbReference type="NCBI Taxonomy" id="2498109"/>
    <lineage>
        <taxon>Bacteria</taxon>
        <taxon>Pseudomonadati</taxon>
        <taxon>Pseudomonadota</taxon>
        <taxon>Gammaproteobacteria</taxon>
        <taxon>Legionellales</taxon>
        <taxon>Legionellaceae</taxon>
        <taxon>Legionella</taxon>
    </lineage>
</organism>
<dbReference type="Pfam" id="PF02592">
    <property type="entry name" value="Vut_1"/>
    <property type="match status" value="1"/>
</dbReference>
<dbReference type="EMBL" id="RZGR01000026">
    <property type="protein sequence ID" value="RUQ84487.1"/>
    <property type="molecule type" value="Genomic_DNA"/>
</dbReference>
<sequence length="232" mass="26505">MNKIGVIVPLKPDIKILSPLVSIYTLCLFLPTIDAVSICTLKWGDINLQFALPALIFPLVYPLADCLTEVYGKKVSYYVTWSCYFFIVFFSLINNGLLLLCDNEKYYAFIVKQSTLLTLIGPIGFFITSALNIKFLSELKLRLRGRHFLIRSFICSGISDLILSLIVLPVVFYDSQSTFLFKLWLGTVFIKIIVTIPYVFLAKMLVIFMRRIEGIQLELYSANFMQKNCENG</sequence>
<reference evidence="2 3" key="1">
    <citation type="submission" date="2018-12" db="EMBL/GenBank/DDBJ databases">
        <title>Legionella sp,whole genome shotgun sequence.</title>
        <authorList>
            <person name="Wu H."/>
        </authorList>
    </citation>
    <scope>NUCLEOTIDE SEQUENCE [LARGE SCALE GENOMIC DNA]</scope>
    <source>
        <strain evidence="3">km714</strain>
    </source>
</reference>
<dbReference type="InterPro" id="IPR003744">
    <property type="entry name" value="YhhQ"/>
</dbReference>
<evidence type="ECO:0000313" key="2">
    <source>
        <dbReference type="EMBL" id="RUQ84487.1"/>
    </source>
</evidence>
<comment type="caution">
    <text evidence="2">The sequence shown here is derived from an EMBL/GenBank/DDBJ whole genome shotgun (WGS) entry which is preliminary data.</text>
</comment>
<dbReference type="Proteomes" id="UP000288012">
    <property type="component" value="Unassembled WGS sequence"/>
</dbReference>
<evidence type="ECO:0000256" key="1">
    <source>
        <dbReference type="SAM" id="Phobius"/>
    </source>
</evidence>
<feature type="transmembrane region" description="Helical" evidence="1">
    <location>
        <begin position="78"/>
        <end position="100"/>
    </location>
</feature>
<gene>
    <name evidence="2" type="ORF">EKM59_08555</name>
</gene>
<keyword evidence="1" id="KW-1133">Transmembrane helix</keyword>
<feature type="transmembrane region" description="Helical" evidence="1">
    <location>
        <begin position="179"/>
        <end position="201"/>
    </location>
</feature>
<evidence type="ECO:0000313" key="3">
    <source>
        <dbReference type="Proteomes" id="UP000288012"/>
    </source>
</evidence>
<accession>A0A433JHZ8</accession>
<proteinExistence type="predicted"/>
<feature type="transmembrane region" description="Helical" evidence="1">
    <location>
        <begin position="21"/>
        <end position="44"/>
    </location>
</feature>
<name>A0A433JHZ8_9GAMM</name>